<dbReference type="Gene3D" id="3.90.550.10">
    <property type="entry name" value="Spore Coat Polysaccharide Biosynthesis Protein SpsA, Chain A"/>
    <property type="match status" value="1"/>
</dbReference>
<evidence type="ECO:0000313" key="3">
    <source>
        <dbReference type="Proteomes" id="UP000637819"/>
    </source>
</evidence>
<dbReference type="Proteomes" id="UP000637819">
    <property type="component" value="Chromosome"/>
</dbReference>
<organism evidence="2 3">
    <name type="scientific">Haloterrigena salifodinae</name>
    <dbReference type="NCBI Taxonomy" id="2675099"/>
    <lineage>
        <taxon>Archaea</taxon>
        <taxon>Methanobacteriati</taxon>
        <taxon>Methanobacteriota</taxon>
        <taxon>Stenosarchaea group</taxon>
        <taxon>Halobacteria</taxon>
        <taxon>Halobacteriales</taxon>
        <taxon>Natrialbaceae</taxon>
        <taxon>Haloterrigena</taxon>
    </lineage>
</organism>
<dbReference type="CDD" id="cd00761">
    <property type="entry name" value="Glyco_tranf_GTA_type"/>
    <property type="match status" value="1"/>
</dbReference>
<keyword evidence="3" id="KW-1185">Reference proteome</keyword>
<dbReference type="PANTHER" id="PTHR22916:SF3">
    <property type="entry name" value="UDP-GLCNAC:BETAGAL BETA-1,3-N-ACETYLGLUCOSAMINYLTRANSFERASE-LIKE PROTEIN 1"/>
    <property type="match status" value="1"/>
</dbReference>
<dbReference type="AlphaFoldDB" id="A0A8T8DXE6"/>
<sequence length="296" mass="34590">MSGDLEFTVCLCTYNNGDTIDEFFESVVKQLDDLYEIVVVDGGSSDGTREYLEAQQEKIAVPMKILEQRGTGLGRARQQCVENAEGTYLLEQVDADMIYADCFEPLFSFYLERVEDEGPFQLLTNGLRVTPHHLHEEFGGWRPYPHGFQENELTRRFFRHGRLRLMDVKVAKHVDTDYDFSTAVRRFLYNYREKFRSGLSPLYALKHLYVSNLPIWRKAFDTMIIPLVYLWANTKDQVATFDRNDPLAYEIDRRLYEGCAKDEYDDIRIEPTESIEEACFDQSEQEKVYSYTNSSL</sequence>
<dbReference type="InterPro" id="IPR001173">
    <property type="entry name" value="Glyco_trans_2-like"/>
</dbReference>
<dbReference type="Pfam" id="PF00535">
    <property type="entry name" value="Glycos_transf_2"/>
    <property type="match status" value="1"/>
</dbReference>
<dbReference type="KEGG" id="hsal:JMJ58_13685"/>
<dbReference type="InterPro" id="IPR029044">
    <property type="entry name" value="Nucleotide-diphossugar_trans"/>
</dbReference>
<dbReference type="EMBL" id="CP069188">
    <property type="protein sequence ID" value="QRV13992.1"/>
    <property type="molecule type" value="Genomic_DNA"/>
</dbReference>
<gene>
    <name evidence="2" type="ORF">JMJ58_13685</name>
</gene>
<reference evidence="2 3" key="1">
    <citation type="submission" date="2021-01" db="EMBL/GenBank/DDBJ databases">
        <title>Genome Sequence and Methylation Pattern of Haloterrigena salifodinae BOL5-1, An Extremely Halophilic Archaeon from a Bolivian Salt Mine.</title>
        <authorList>
            <person name="DasSarma P."/>
            <person name="Anton B.P."/>
            <person name="DasSarma S.L."/>
            <person name="von Ehrenheim H.A.L."/>
            <person name="Martinez F.L."/>
            <person name="Guzman D."/>
            <person name="Roberts R.J."/>
            <person name="DasSarma S."/>
        </authorList>
    </citation>
    <scope>NUCLEOTIDE SEQUENCE [LARGE SCALE GENOMIC DNA]</scope>
    <source>
        <strain evidence="2 3">BOL5-1</strain>
    </source>
</reference>
<evidence type="ECO:0000313" key="2">
    <source>
        <dbReference type="EMBL" id="QRV13992.1"/>
    </source>
</evidence>
<protein>
    <submittedName>
        <fullName evidence="2">Glycosyltransferase</fullName>
    </submittedName>
</protein>
<dbReference type="RefSeq" id="WP_204746899.1">
    <property type="nucleotide sequence ID" value="NZ_CP069188.1"/>
</dbReference>
<evidence type="ECO:0000259" key="1">
    <source>
        <dbReference type="Pfam" id="PF00535"/>
    </source>
</evidence>
<accession>A0A8T8DXE6</accession>
<dbReference type="GeneID" id="62876195"/>
<dbReference type="GO" id="GO:0016758">
    <property type="term" value="F:hexosyltransferase activity"/>
    <property type="evidence" value="ECO:0007669"/>
    <property type="project" value="UniProtKB-ARBA"/>
</dbReference>
<dbReference type="OrthoDB" id="46222at2157"/>
<dbReference type="PANTHER" id="PTHR22916">
    <property type="entry name" value="GLYCOSYLTRANSFERASE"/>
    <property type="match status" value="1"/>
</dbReference>
<proteinExistence type="predicted"/>
<feature type="domain" description="Glycosyltransferase 2-like" evidence="1">
    <location>
        <begin position="8"/>
        <end position="172"/>
    </location>
</feature>
<name>A0A8T8DXE6_9EURY</name>
<dbReference type="SUPFAM" id="SSF53448">
    <property type="entry name" value="Nucleotide-diphospho-sugar transferases"/>
    <property type="match status" value="1"/>
</dbReference>